<feature type="transmembrane region" description="Helical" evidence="1">
    <location>
        <begin position="6"/>
        <end position="25"/>
    </location>
</feature>
<keyword evidence="1" id="KW-1133">Transmembrane helix</keyword>
<feature type="transmembrane region" description="Helical" evidence="1">
    <location>
        <begin position="142"/>
        <end position="159"/>
    </location>
</feature>
<evidence type="ECO:0000313" key="3">
    <source>
        <dbReference type="EMBL" id="KIL75816.1"/>
    </source>
</evidence>
<feature type="transmembrane region" description="Helical" evidence="1">
    <location>
        <begin position="113"/>
        <end position="136"/>
    </location>
</feature>
<evidence type="ECO:0000313" key="4">
    <source>
        <dbReference type="Proteomes" id="UP000031982"/>
    </source>
</evidence>
<name>A0ABR5APZ7_BACBA</name>
<accession>A0ABR5APZ7</accession>
<keyword evidence="4" id="KW-1185">Reference proteome</keyword>
<dbReference type="Pfam" id="PF02517">
    <property type="entry name" value="Rce1-like"/>
    <property type="match status" value="1"/>
</dbReference>
<dbReference type="EMBL" id="JXLP01000022">
    <property type="protein sequence ID" value="KIL75816.1"/>
    <property type="molecule type" value="Genomic_DNA"/>
</dbReference>
<protein>
    <recommendedName>
        <fullName evidence="2">CAAX prenyl protease 2/Lysostaphin resistance protein A-like domain-containing protein</fullName>
    </recommendedName>
</protein>
<feature type="domain" description="CAAX prenyl protease 2/Lysostaphin resistance protein A-like" evidence="2">
    <location>
        <begin position="111"/>
        <end position="199"/>
    </location>
</feature>
<dbReference type="Proteomes" id="UP000031982">
    <property type="component" value="Unassembled WGS sequence"/>
</dbReference>
<gene>
    <name evidence="3" type="ORF">SD77_2765</name>
</gene>
<keyword evidence="1" id="KW-0812">Transmembrane</keyword>
<keyword evidence="1" id="KW-0472">Membrane</keyword>
<feature type="transmembrane region" description="Helical" evidence="1">
    <location>
        <begin position="72"/>
        <end position="93"/>
    </location>
</feature>
<proteinExistence type="predicted"/>
<evidence type="ECO:0000256" key="1">
    <source>
        <dbReference type="SAM" id="Phobius"/>
    </source>
</evidence>
<sequence>MFFSLILGTLIHLLGLFISKCFFYLRIKGIVTNKRLFFLINPQLGYDIPTIIGTIVCLSAIGFEYLDYLPTSLSLPIIVLFGLLGFLLPIIVWKFNGKTIKFRGALLKSIDSLVFLPMVALCEEILWRLIFPFFILNQIFDSMAIVILFSSVGFILLHWSIRGVNVLAYMTLFTFFAWLSFLYAGIVGAAVFHIVHNLVIKAFRPVTRKTHLSSLPPASQTEW</sequence>
<evidence type="ECO:0000259" key="2">
    <source>
        <dbReference type="Pfam" id="PF02517"/>
    </source>
</evidence>
<comment type="caution">
    <text evidence="3">The sequence shown here is derived from an EMBL/GenBank/DDBJ whole genome shotgun (WGS) entry which is preliminary data.</text>
</comment>
<reference evidence="3 4" key="1">
    <citation type="submission" date="2015-01" db="EMBL/GenBank/DDBJ databases">
        <title>Genome Assembly of Bacillus badius MTCC 1458.</title>
        <authorList>
            <person name="Verma A."/>
            <person name="Khatri I."/>
            <person name="Mual P."/>
            <person name="Subramanian S."/>
            <person name="Krishnamurthi S."/>
        </authorList>
    </citation>
    <scope>NUCLEOTIDE SEQUENCE [LARGE SCALE GENOMIC DNA]</scope>
    <source>
        <strain evidence="3 4">MTCC 1458</strain>
    </source>
</reference>
<feature type="transmembrane region" description="Helical" evidence="1">
    <location>
        <begin position="46"/>
        <end position="66"/>
    </location>
</feature>
<feature type="transmembrane region" description="Helical" evidence="1">
    <location>
        <begin position="166"/>
        <end position="195"/>
    </location>
</feature>
<organism evidence="3 4">
    <name type="scientific">Bacillus badius</name>
    <dbReference type="NCBI Taxonomy" id="1455"/>
    <lineage>
        <taxon>Bacteria</taxon>
        <taxon>Bacillati</taxon>
        <taxon>Bacillota</taxon>
        <taxon>Bacilli</taxon>
        <taxon>Bacillales</taxon>
        <taxon>Bacillaceae</taxon>
        <taxon>Pseudobacillus</taxon>
    </lineage>
</organism>
<dbReference type="InterPro" id="IPR003675">
    <property type="entry name" value="Rce1/LyrA-like_dom"/>
</dbReference>